<dbReference type="Gene3D" id="3.40.630.30">
    <property type="match status" value="1"/>
</dbReference>
<dbReference type="OrthoDB" id="5736859at2"/>
<proteinExistence type="predicted"/>
<dbReference type="InterPro" id="IPR000182">
    <property type="entry name" value="GNAT_dom"/>
</dbReference>
<gene>
    <name evidence="2" type="ORF">GRB96_00470</name>
</gene>
<dbReference type="AlphaFoldDB" id="A0A7X4W217"/>
<accession>A0A7X4W217</accession>
<evidence type="ECO:0000259" key="1">
    <source>
        <dbReference type="PROSITE" id="PS51186"/>
    </source>
</evidence>
<dbReference type="GO" id="GO:0016747">
    <property type="term" value="F:acyltransferase activity, transferring groups other than amino-acyl groups"/>
    <property type="evidence" value="ECO:0007669"/>
    <property type="project" value="InterPro"/>
</dbReference>
<dbReference type="CDD" id="cd04301">
    <property type="entry name" value="NAT_SF"/>
    <property type="match status" value="1"/>
</dbReference>
<name>A0A7X4W217_9GAMM</name>
<keyword evidence="3" id="KW-1185">Reference proteome</keyword>
<feature type="domain" description="N-acetyltransferase" evidence="1">
    <location>
        <begin position="3"/>
        <end position="153"/>
    </location>
</feature>
<protein>
    <submittedName>
        <fullName evidence="2">Acetyl-CoA sensor PanZ family protein</fullName>
    </submittedName>
</protein>
<dbReference type="Pfam" id="PF12568">
    <property type="entry name" value="PanZ"/>
    <property type="match status" value="1"/>
</dbReference>
<dbReference type="InterPro" id="IPR040448">
    <property type="entry name" value="PanZ_GNAT"/>
</dbReference>
<evidence type="ECO:0000313" key="2">
    <source>
        <dbReference type="EMBL" id="NAW32904.1"/>
    </source>
</evidence>
<comment type="caution">
    <text evidence="2">The sequence shown here is derived from an EMBL/GenBank/DDBJ whole genome shotgun (WGS) entry which is preliminary data.</text>
</comment>
<organism evidence="2 3">
    <name type="scientific">Halomonas alimentaria</name>
    <dbReference type="NCBI Taxonomy" id="147248"/>
    <lineage>
        <taxon>Bacteria</taxon>
        <taxon>Pseudomonadati</taxon>
        <taxon>Pseudomonadota</taxon>
        <taxon>Gammaproteobacteria</taxon>
        <taxon>Oceanospirillales</taxon>
        <taxon>Halomonadaceae</taxon>
        <taxon>Halomonas</taxon>
    </lineage>
</organism>
<dbReference type="SUPFAM" id="SSF55729">
    <property type="entry name" value="Acyl-CoA N-acyltransferases (Nat)"/>
    <property type="match status" value="1"/>
</dbReference>
<dbReference type="InterPro" id="IPR016181">
    <property type="entry name" value="Acyl_CoA_acyltransferase"/>
</dbReference>
<reference evidence="2 3" key="1">
    <citation type="submission" date="2019-12" db="EMBL/GenBank/DDBJ databases">
        <title>Draft genome sequencing of Halomonas alimentaria DSM 15356.</title>
        <authorList>
            <person name="Pandiyan K."/>
            <person name="Kushwaha P."/>
            <person name="Gowdham M."/>
            <person name="Chakdar H."/>
            <person name="Singh A."/>
            <person name="Kumar M."/>
            <person name="Saxena A.K."/>
        </authorList>
    </citation>
    <scope>NUCLEOTIDE SEQUENCE [LARGE SCALE GENOMIC DNA]</scope>
    <source>
        <strain evidence="2 3">DSM 15356</strain>
    </source>
</reference>
<dbReference type="RefSeq" id="WP_161429952.1">
    <property type="nucleotide sequence ID" value="NZ_WUTT01000001.1"/>
</dbReference>
<dbReference type="PROSITE" id="PS51186">
    <property type="entry name" value="GNAT"/>
    <property type="match status" value="1"/>
</dbReference>
<sequence>MPVTLHPVDRGAWEADAQARTDLARIYADAPAERLPAPADTFIEDHLTAGGAFLCARFNDRLIGAVALRDDGKAWWLSHFCVRKPTRRRGVGSRLLALVGEAASAEEKPLRAELAQLQMADQLMLSRLGYRLDRSGDHYELVLPGCHTKESPR</sequence>
<dbReference type="Proteomes" id="UP000487929">
    <property type="component" value="Unassembled WGS sequence"/>
</dbReference>
<evidence type="ECO:0000313" key="3">
    <source>
        <dbReference type="Proteomes" id="UP000487929"/>
    </source>
</evidence>
<dbReference type="EMBL" id="WUTT01000001">
    <property type="protein sequence ID" value="NAW32904.1"/>
    <property type="molecule type" value="Genomic_DNA"/>
</dbReference>